<dbReference type="Pfam" id="PF00107">
    <property type="entry name" value="ADH_zinc_N"/>
    <property type="match status" value="1"/>
</dbReference>
<comment type="caution">
    <text evidence="7">The sequence shown here is derived from an EMBL/GenBank/DDBJ whole genome shotgun (WGS) entry which is preliminary data.</text>
</comment>
<dbReference type="FunFam" id="3.40.50.720:FF:000003">
    <property type="entry name" value="S-(hydroxymethyl)glutathione dehydrogenase"/>
    <property type="match status" value="1"/>
</dbReference>
<dbReference type="PANTHER" id="PTHR43350">
    <property type="entry name" value="NAD-DEPENDENT ALCOHOL DEHYDROGENASE"/>
    <property type="match status" value="1"/>
</dbReference>
<comment type="cofactor">
    <cofactor evidence="1">
        <name>Zn(2+)</name>
        <dbReference type="ChEBI" id="CHEBI:29105"/>
    </cofactor>
</comment>
<evidence type="ECO:0000259" key="6">
    <source>
        <dbReference type="SMART" id="SM00829"/>
    </source>
</evidence>
<dbReference type="PANTHER" id="PTHR43350:SF20">
    <property type="entry name" value="ENOYL REDUCTASE (ER) DOMAIN-CONTAINING PROTEIN"/>
    <property type="match status" value="1"/>
</dbReference>
<evidence type="ECO:0000256" key="5">
    <source>
        <dbReference type="ARBA" id="ARBA00023002"/>
    </source>
</evidence>
<dbReference type="SUPFAM" id="SSF51735">
    <property type="entry name" value="NAD(P)-binding Rossmann-fold domains"/>
    <property type="match status" value="1"/>
</dbReference>
<organism evidence="7 8">
    <name type="scientific">Exophiala mesophila</name>
    <name type="common">Black yeast-like fungus</name>
    <dbReference type="NCBI Taxonomy" id="212818"/>
    <lineage>
        <taxon>Eukaryota</taxon>
        <taxon>Fungi</taxon>
        <taxon>Dikarya</taxon>
        <taxon>Ascomycota</taxon>
        <taxon>Pezizomycotina</taxon>
        <taxon>Eurotiomycetes</taxon>
        <taxon>Chaetothyriomycetidae</taxon>
        <taxon>Chaetothyriales</taxon>
        <taxon>Herpotrichiellaceae</taxon>
        <taxon>Exophiala</taxon>
    </lineage>
</organism>
<keyword evidence="3" id="KW-0479">Metal-binding</keyword>
<dbReference type="Proteomes" id="UP000288859">
    <property type="component" value="Unassembled WGS sequence"/>
</dbReference>
<dbReference type="GO" id="GO:0016491">
    <property type="term" value="F:oxidoreductase activity"/>
    <property type="evidence" value="ECO:0007669"/>
    <property type="project" value="UniProtKB-KW"/>
</dbReference>
<dbReference type="SMART" id="SM00829">
    <property type="entry name" value="PKS_ER"/>
    <property type="match status" value="1"/>
</dbReference>
<evidence type="ECO:0000256" key="3">
    <source>
        <dbReference type="ARBA" id="ARBA00022723"/>
    </source>
</evidence>
<name>A0A438NIQ1_EXOME</name>
<keyword evidence="4" id="KW-0862">Zinc</keyword>
<comment type="similarity">
    <text evidence="2">Belongs to the zinc-containing alcohol dehydrogenase family.</text>
</comment>
<dbReference type="InterPro" id="IPR013149">
    <property type="entry name" value="ADH-like_C"/>
</dbReference>
<dbReference type="EMBL" id="NAJM01000002">
    <property type="protein sequence ID" value="RVX75612.1"/>
    <property type="molecule type" value="Genomic_DNA"/>
</dbReference>
<dbReference type="GO" id="GO:0046872">
    <property type="term" value="F:metal ion binding"/>
    <property type="evidence" value="ECO:0007669"/>
    <property type="project" value="UniProtKB-KW"/>
</dbReference>
<dbReference type="CDD" id="cd08278">
    <property type="entry name" value="benzyl_alcohol_DH"/>
    <property type="match status" value="1"/>
</dbReference>
<dbReference type="InterPro" id="IPR020843">
    <property type="entry name" value="ER"/>
</dbReference>
<evidence type="ECO:0000256" key="4">
    <source>
        <dbReference type="ARBA" id="ARBA00022833"/>
    </source>
</evidence>
<dbReference type="Pfam" id="PF08240">
    <property type="entry name" value="ADH_N"/>
    <property type="match status" value="1"/>
</dbReference>
<protein>
    <recommendedName>
        <fullName evidence="6">Enoyl reductase (ER) domain-containing protein</fullName>
    </recommendedName>
</protein>
<dbReference type="AlphaFoldDB" id="A0A438NIQ1"/>
<evidence type="ECO:0000313" key="7">
    <source>
        <dbReference type="EMBL" id="RVX75612.1"/>
    </source>
</evidence>
<accession>A0A438NIQ1</accession>
<evidence type="ECO:0000313" key="8">
    <source>
        <dbReference type="Proteomes" id="UP000288859"/>
    </source>
</evidence>
<gene>
    <name evidence="7" type="ORF">B0A52_00965</name>
</gene>
<dbReference type="InterPro" id="IPR036291">
    <property type="entry name" value="NAD(P)-bd_dom_sf"/>
</dbReference>
<keyword evidence="5" id="KW-0560">Oxidoreductase</keyword>
<dbReference type="InterPro" id="IPR011032">
    <property type="entry name" value="GroES-like_sf"/>
</dbReference>
<evidence type="ECO:0000256" key="1">
    <source>
        <dbReference type="ARBA" id="ARBA00001947"/>
    </source>
</evidence>
<dbReference type="Gene3D" id="3.40.50.720">
    <property type="entry name" value="NAD(P)-binding Rossmann-like Domain"/>
    <property type="match status" value="1"/>
</dbReference>
<reference evidence="7 8" key="1">
    <citation type="submission" date="2017-03" db="EMBL/GenBank/DDBJ databases">
        <title>Genomes of endolithic fungi from Antarctica.</title>
        <authorList>
            <person name="Coleine C."/>
            <person name="Masonjones S."/>
            <person name="Stajich J.E."/>
        </authorList>
    </citation>
    <scope>NUCLEOTIDE SEQUENCE [LARGE SCALE GENOMIC DNA]</scope>
    <source>
        <strain evidence="7 8">CCFEE 6314</strain>
    </source>
</reference>
<proteinExistence type="inferred from homology"/>
<feature type="domain" description="Enoyl reductase (ER)" evidence="6">
    <location>
        <begin position="20"/>
        <end position="377"/>
    </location>
</feature>
<dbReference type="Gene3D" id="3.90.180.10">
    <property type="entry name" value="Medium-chain alcohol dehydrogenases, catalytic domain"/>
    <property type="match status" value="1"/>
</dbReference>
<dbReference type="OrthoDB" id="1560166at2759"/>
<dbReference type="InterPro" id="IPR013154">
    <property type="entry name" value="ADH-like_N"/>
</dbReference>
<sequence>MSSLPDKNIPTKALVVDKAGAPFVLEDVVLDEVREKEVLVEIKYSGICHTDLVVQAGHMPIGGFPVVAGHEGAGIIVKLGSGLGNSGLSVGDRVILGFTSCMDCTGCLEGRKGACANIALTNFGGTRGLSDTTIRRPTGDFIRGPFFGQSSFSQLAICDARAVIKHPGPVEDLAFMAPLGCGFMTGAGTVLDVLKPKPSNSIAILGLGAVGLCALMAAKSLNVGEILAIDIVESRLELAKSFGATHTLDGRKHKDVEAAVRSVSERGVDFVVDTTGLTSMLNSGIKALAQEGLLAIVGTPKPGEHLSVDAMDVLIHCKRIIGVTGAYANPQELIPRLVTMFQNGAFPISGLCKTYSPAEIDQAIKDMKSGSVIKPVLAW</sequence>
<dbReference type="VEuPathDB" id="FungiDB:PV10_05731"/>
<dbReference type="SUPFAM" id="SSF50129">
    <property type="entry name" value="GroES-like"/>
    <property type="match status" value="1"/>
</dbReference>
<evidence type="ECO:0000256" key="2">
    <source>
        <dbReference type="ARBA" id="ARBA00008072"/>
    </source>
</evidence>